<dbReference type="EC" id="5.6.2.4" evidence="9"/>
<evidence type="ECO:0000256" key="5">
    <source>
        <dbReference type="ARBA" id="ARBA00022840"/>
    </source>
</evidence>
<dbReference type="EMBL" id="VSSQ01000390">
    <property type="protein sequence ID" value="MPL93386.1"/>
    <property type="molecule type" value="Genomic_DNA"/>
</dbReference>
<dbReference type="Pfam" id="PF21196">
    <property type="entry name" value="PcrA_UvrD_tudor"/>
    <property type="match status" value="1"/>
</dbReference>
<reference evidence="13" key="1">
    <citation type="submission" date="2019-08" db="EMBL/GenBank/DDBJ databases">
        <authorList>
            <person name="Kucharzyk K."/>
            <person name="Murdoch R.W."/>
            <person name="Higgins S."/>
            <person name="Loffler F."/>
        </authorList>
    </citation>
    <scope>NUCLEOTIDE SEQUENCE</scope>
</reference>
<evidence type="ECO:0000256" key="9">
    <source>
        <dbReference type="ARBA" id="ARBA00034808"/>
    </source>
</evidence>
<evidence type="ECO:0000256" key="8">
    <source>
        <dbReference type="ARBA" id="ARBA00034617"/>
    </source>
</evidence>
<evidence type="ECO:0000256" key="4">
    <source>
        <dbReference type="ARBA" id="ARBA00022806"/>
    </source>
</evidence>
<keyword evidence="3 13" id="KW-0378">Hydrolase</keyword>
<evidence type="ECO:0000256" key="2">
    <source>
        <dbReference type="ARBA" id="ARBA00022741"/>
    </source>
</evidence>
<dbReference type="InterPro" id="IPR014017">
    <property type="entry name" value="DNA_helicase_UvrD-like_C"/>
</dbReference>
<sequence length="758" mass="87208">MLLDDLNPEQRLACESVEGPNLIIAGAGSGKTRTLTYRIAYLIQQGVNPHNILALTFTNKAANEMRERIVDLVGDNAKYIFMGTFHSIFSKILRIEAERLGYLNSFTIYDTENSKSVIRAIIKDFNLDDKLYNKSYLLNRISAAKSSLISPQAYMDNEQLMMEDRTNSRPYIAKIYQEYNHRLRRNMAMDFDDLLFNMNVLLRDHNDLLLKYQERFKYILVDEYQDTNFAQYYIVKKLSARYRNICVVGDDAQSIYAFRGADIRNILDFQKDYPDAKLFKLEQNYRSTSNIVNAANSVISRNSKKIEKKVWTNNGEGRKINFCKSDSDKDEAKWICNTIRDRMREEDADYKDFAILYRTNQQSRVLEENLRFLNIPYRIFSGISFYGRKEIKDILAYFSLVVNNSDDEAFSRVINYPARSIGDTSINKLKILANEENVSLFHAALNHIDKIQLTPRTKQSIIDFVTMIQAFTIEKDKIDAYELGVKIIAKSNIVTTLKNEADPAVEDKLDNIDELISAIQAFVESEDEMILDEQTGEEIALRNKTLDVFVQQTSLLSETDRGDKNDDNTVSLMTIHSSKGLEFSYVFVAGMEENLFPSAMCIGSQVEMEEERRLFYVAMTRAKKELALSCAQMRFRNGTMTYNEESRFLGDIDKDYFTENYSSLKEKSMLKTPSYSNNDFVSVSRNLKKIDALPKPIGGTPVSDMNAFKEGMDVYHDKFGRGKILTLEGKGDDTKAEVEFNGFGIKKLVLRFAKLKLM</sequence>
<evidence type="ECO:0000256" key="1">
    <source>
        <dbReference type="ARBA" id="ARBA00009922"/>
    </source>
</evidence>
<organism evidence="13">
    <name type="scientific">bioreactor metagenome</name>
    <dbReference type="NCBI Taxonomy" id="1076179"/>
    <lineage>
        <taxon>unclassified sequences</taxon>
        <taxon>metagenomes</taxon>
        <taxon>ecological metagenomes</taxon>
    </lineage>
</organism>
<dbReference type="PANTHER" id="PTHR11070">
    <property type="entry name" value="UVRD / RECB / PCRA DNA HELICASE FAMILY MEMBER"/>
    <property type="match status" value="1"/>
</dbReference>
<dbReference type="SUPFAM" id="SSF52540">
    <property type="entry name" value="P-loop containing nucleoside triphosphate hydrolases"/>
    <property type="match status" value="1"/>
</dbReference>
<feature type="domain" description="UvrD-like helicase ATP-binding" evidence="11">
    <location>
        <begin position="4"/>
        <end position="288"/>
    </location>
</feature>
<dbReference type="GO" id="GO:0033202">
    <property type="term" value="C:DNA helicase complex"/>
    <property type="evidence" value="ECO:0007669"/>
    <property type="project" value="TreeGrafter"/>
</dbReference>
<keyword evidence="5" id="KW-0067">ATP-binding</keyword>
<comment type="catalytic activity">
    <reaction evidence="8">
        <text>Couples ATP hydrolysis with the unwinding of duplex DNA by translocating in the 3'-5' direction.</text>
        <dbReference type="EC" id="5.6.2.4"/>
    </reaction>
</comment>
<comment type="catalytic activity">
    <reaction evidence="10">
        <text>ATP + H2O = ADP + phosphate + H(+)</text>
        <dbReference type="Rhea" id="RHEA:13065"/>
        <dbReference type="ChEBI" id="CHEBI:15377"/>
        <dbReference type="ChEBI" id="CHEBI:15378"/>
        <dbReference type="ChEBI" id="CHEBI:30616"/>
        <dbReference type="ChEBI" id="CHEBI:43474"/>
        <dbReference type="ChEBI" id="CHEBI:456216"/>
        <dbReference type="EC" id="5.6.2.4"/>
    </reaction>
</comment>
<comment type="caution">
    <text evidence="13">The sequence shown here is derived from an EMBL/GenBank/DDBJ whole genome shotgun (WGS) entry which is preliminary data.</text>
</comment>
<dbReference type="PROSITE" id="PS51217">
    <property type="entry name" value="UVRD_HELICASE_CTER"/>
    <property type="match status" value="1"/>
</dbReference>
<dbReference type="GO" id="GO:0003677">
    <property type="term" value="F:DNA binding"/>
    <property type="evidence" value="ECO:0007669"/>
    <property type="project" value="UniProtKB-KW"/>
</dbReference>
<protein>
    <recommendedName>
        <fullName evidence="9">DNA 3'-5' helicase</fullName>
        <ecNumber evidence="9">5.6.2.4</ecNumber>
    </recommendedName>
</protein>
<dbReference type="GO" id="GO:0043138">
    <property type="term" value="F:3'-5' DNA helicase activity"/>
    <property type="evidence" value="ECO:0007669"/>
    <property type="project" value="UniProtKB-EC"/>
</dbReference>
<comment type="similarity">
    <text evidence="1">Belongs to the helicase family. UvrD subfamily.</text>
</comment>
<dbReference type="GO" id="GO:0000725">
    <property type="term" value="P:recombinational repair"/>
    <property type="evidence" value="ECO:0007669"/>
    <property type="project" value="TreeGrafter"/>
</dbReference>
<proteinExistence type="inferred from homology"/>
<feature type="domain" description="UvrD-like helicase C-terminal" evidence="12">
    <location>
        <begin position="289"/>
        <end position="580"/>
    </location>
</feature>
<dbReference type="GO" id="GO:0016887">
    <property type="term" value="F:ATP hydrolysis activity"/>
    <property type="evidence" value="ECO:0007669"/>
    <property type="project" value="RHEA"/>
</dbReference>
<name>A0A644VPW2_9ZZZZ</name>
<evidence type="ECO:0000259" key="12">
    <source>
        <dbReference type="PROSITE" id="PS51217"/>
    </source>
</evidence>
<keyword evidence="7" id="KW-0413">Isomerase</keyword>
<dbReference type="Gene3D" id="3.40.50.300">
    <property type="entry name" value="P-loop containing nucleotide triphosphate hydrolases"/>
    <property type="match status" value="2"/>
</dbReference>
<evidence type="ECO:0000259" key="11">
    <source>
        <dbReference type="PROSITE" id="PS51198"/>
    </source>
</evidence>
<dbReference type="Gene3D" id="1.10.10.160">
    <property type="match status" value="1"/>
</dbReference>
<dbReference type="InterPro" id="IPR014016">
    <property type="entry name" value="UvrD-like_ATP-bd"/>
</dbReference>
<evidence type="ECO:0000256" key="10">
    <source>
        <dbReference type="ARBA" id="ARBA00048988"/>
    </source>
</evidence>
<dbReference type="AlphaFoldDB" id="A0A644VPW2"/>
<keyword evidence="6" id="KW-0238">DNA-binding</keyword>
<dbReference type="PANTHER" id="PTHR11070:SF2">
    <property type="entry name" value="ATP-DEPENDENT DNA HELICASE SRS2"/>
    <property type="match status" value="1"/>
</dbReference>
<keyword evidence="2" id="KW-0547">Nucleotide-binding</keyword>
<dbReference type="CDD" id="cd17932">
    <property type="entry name" value="DEXQc_UvrD"/>
    <property type="match status" value="1"/>
</dbReference>
<dbReference type="CDD" id="cd18807">
    <property type="entry name" value="SF1_C_UvrD"/>
    <property type="match status" value="1"/>
</dbReference>
<dbReference type="Pfam" id="PF00580">
    <property type="entry name" value="UvrD-helicase"/>
    <property type="match status" value="1"/>
</dbReference>
<dbReference type="Pfam" id="PF13361">
    <property type="entry name" value="UvrD_C"/>
    <property type="match status" value="1"/>
</dbReference>
<dbReference type="PROSITE" id="PS51198">
    <property type="entry name" value="UVRD_HELICASE_ATP_BIND"/>
    <property type="match status" value="1"/>
</dbReference>
<dbReference type="InterPro" id="IPR000212">
    <property type="entry name" value="DNA_helicase_UvrD/REP"/>
</dbReference>
<evidence type="ECO:0000256" key="6">
    <source>
        <dbReference type="ARBA" id="ARBA00023125"/>
    </source>
</evidence>
<evidence type="ECO:0000256" key="3">
    <source>
        <dbReference type="ARBA" id="ARBA00022801"/>
    </source>
</evidence>
<dbReference type="GO" id="GO:0005829">
    <property type="term" value="C:cytosol"/>
    <property type="evidence" value="ECO:0007669"/>
    <property type="project" value="TreeGrafter"/>
</dbReference>
<keyword evidence="4 13" id="KW-0347">Helicase</keyword>
<dbReference type="GO" id="GO:0005524">
    <property type="term" value="F:ATP binding"/>
    <property type="evidence" value="ECO:0007669"/>
    <property type="project" value="UniProtKB-KW"/>
</dbReference>
<accession>A0A644VPW2</accession>
<evidence type="ECO:0000256" key="7">
    <source>
        <dbReference type="ARBA" id="ARBA00023235"/>
    </source>
</evidence>
<gene>
    <name evidence="13" type="primary">pcrA_11</name>
    <name evidence="13" type="ORF">SDC9_39512</name>
</gene>
<dbReference type="InterPro" id="IPR013986">
    <property type="entry name" value="DExx_box_DNA_helicase_dom_sf"/>
</dbReference>
<evidence type="ECO:0000313" key="13">
    <source>
        <dbReference type="EMBL" id="MPL93386.1"/>
    </source>
</evidence>
<dbReference type="Gene3D" id="1.10.486.10">
    <property type="entry name" value="PCRA, domain 4"/>
    <property type="match status" value="1"/>
</dbReference>
<dbReference type="InterPro" id="IPR027417">
    <property type="entry name" value="P-loop_NTPase"/>
</dbReference>